<dbReference type="Proteomes" id="UP000824141">
    <property type="component" value="Unassembled WGS sequence"/>
</dbReference>
<evidence type="ECO:0000313" key="1">
    <source>
        <dbReference type="EMBL" id="HIS78843.1"/>
    </source>
</evidence>
<reference evidence="1" key="1">
    <citation type="submission" date="2020-10" db="EMBL/GenBank/DDBJ databases">
        <authorList>
            <person name="Gilroy R."/>
        </authorList>
    </citation>
    <scope>NUCLEOTIDE SEQUENCE</scope>
    <source>
        <strain evidence="1">6086</strain>
    </source>
</reference>
<sequence length="55" mass="6723">MEKKKERIALRDAGERRSKPVFFVTLLPPPQEERQEEWLYELEREAANLIQRRLQ</sequence>
<dbReference type="AlphaFoldDB" id="A0A9D1FSL8"/>
<organism evidence="1 2">
    <name type="scientific">Candidatus Caccousia stercoris</name>
    <dbReference type="NCBI Taxonomy" id="2840723"/>
    <lineage>
        <taxon>Bacteria</taxon>
        <taxon>Bacillati</taxon>
        <taxon>Bacillota</taxon>
        <taxon>Clostridia</taxon>
        <taxon>Eubacteriales</taxon>
        <taxon>Oscillospiraceae</taxon>
        <taxon>Oscillospiraceae incertae sedis</taxon>
        <taxon>Candidatus Caccousia</taxon>
    </lineage>
</organism>
<evidence type="ECO:0000313" key="2">
    <source>
        <dbReference type="Proteomes" id="UP000824141"/>
    </source>
</evidence>
<protein>
    <submittedName>
        <fullName evidence="1">Uncharacterized protein</fullName>
    </submittedName>
</protein>
<comment type="caution">
    <text evidence="1">The sequence shown here is derived from an EMBL/GenBank/DDBJ whole genome shotgun (WGS) entry which is preliminary data.</text>
</comment>
<reference evidence="1" key="2">
    <citation type="journal article" date="2021" name="PeerJ">
        <title>Extensive microbial diversity within the chicken gut microbiome revealed by metagenomics and culture.</title>
        <authorList>
            <person name="Gilroy R."/>
            <person name="Ravi A."/>
            <person name="Getino M."/>
            <person name="Pursley I."/>
            <person name="Horton D.L."/>
            <person name="Alikhan N.F."/>
            <person name="Baker D."/>
            <person name="Gharbi K."/>
            <person name="Hall N."/>
            <person name="Watson M."/>
            <person name="Adriaenssens E.M."/>
            <person name="Foster-Nyarko E."/>
            <person name="Jarju S."/>
            <person name="Secka A."/>
            <person name="Antonio M."/>
            <person name="Oren A."/>
            <person name="Chaudhuri R.R."/>
            <person name="La Ragione R."/>
            <person name="Hildebrand F."/>
            <person name="Pallen M.J."/>
        </authorList>
    </citation>
    <scope>NUCLEOTIDE SEQUENCE</scope>
    <source>
        <strain evidence="1">6086</strain>
    </source>
</reference>
<gene>
    <name evidence="1" type="ORF">IAD03_05675</name>
</gene>
<dbReference type="EMBL" id="DVJM01000111">
    <property type="protein sequence ID" value="HIS78843.1"/>
    <property type="molecule type" value="Genomic_DNA"/>
</dbReference>
<name>A0A9D1FSL8_9FIRM</name>
<accession>A0A9D1FSL8</accession>
<proteinExistence type="predicted"/>